<dbReference type="AlphaFoldDB" id="A0A1Y7VMY2"/>
<evidence type="ECO:0000256" key="1">
    <source>
        <dbReference type="ARBA" id="ARBA00004123"/>
    </source>
</evidence>
<reference evidence="12 14" key="3">
    <citation type="journal article" date="2011" name="PLoS Biol.">
        <title>Modernizing reference genome assemblies.</title>
        <authorList>
            <person name="Church D.M."/>
            <person name="Schneider V.A."/>
            <person name="Graves T."/>
            <person name="Auger K."/>
            <person name="Cunningham F."/>
            <person name="Bouk N."/>
            <person name="Chen H.C."/>
            <person name="Agarwala R."/>
            <person name="McLaren W.M."/>
            <person name="Ritchie G.R."/>
            <person name="Albracht D."/>
            <person name="Kremitzki M."/>
            <person name="Rock S."/>
            <person name="Kotkiewicz H."/>
            <person name="Kremitzki C."/>
            <person name="Wollam A."/>
            <person name="Trani L."/>
            <person name="Fulton L."/>
            <person name="Fulton R."/>
            <person name="Matthews L."/>
            <person name="Whitehead S."/>
            <person name="Chow W."/>
            <person name="Torrance J."/>
            <person name="Dunn M."/>
            <person name="Harden G."/>
            <person name="Threadgold G."/>
            <person name="Wood J."/>
            <person name="Collins J."/>
            <person name="Heath P."/>
            <person name="Griffiths G."/>
            <person name="Pelan S."/>
            <person name="Grafham D."/>
            <person name="Eichler E.E."/>
            <person name="Weinstock G."/>
            <person name="Mardis E.R."/>
            <person name="Wilson R.K."/>
            <person name="Howe K."/>
            <person name="Flicek P."/>
            <person name="Hubbard T."/>
        </authorList>
    </citation>
    <scope>NUCLEOTIDE SEQUENCE [LARGE SCALE GENOMIC DNA]</scope>
    <source>
        <strain evidence="12 14">C57BL/6J</strain>
    </source>
</reference>
<keyword evidence="5 11" id="KW-0010">Activator</keyword>
<dbReference type="GeneTree" id="ENSGT00390000014501"/>
<evidence type="ECO:0000256" key="2">
    <source>
        <dbReference type="ARBA" id="ARBA00005389"/>
    </source>
</evidence>
<protein>
    <recommendedName>
        <fullName evidence="3 11">Mediator of RNA polymerase II transcription subunit 10</fullName>
    </recommendedName>
    <alternativeName>
        <fullName evidence="10 11">Mediator complex subunit 10</fullName>
    </alternativeName>
</protein>
<evidence type="ECO:0007829" key="15">
    <source>
        <dbReference type="PeptideAtlas" id="A0A1Y7VMY2"/>
    </source>
</evidence>
<dbReference type="Bgee" id="ENSMUSG00000021598">
    <property type="expression patterns" value="Expressed in seminiferous tubule of testis and 274 other cell types or tissues"/>
</dbReference>
<evidence type="ECO:0000256" key="4">
    <source>
        <dbReference type="ARBA" id="ARBA00023015"/>
    </source>
</evidence>
<evidence type="ECO:0000256" key="5">
    <source>
        <dbReference type="ARBA" id="ARBA00023159"/>
    </source>
</evidence>
<keyword evidence="15 16" id="KW-1267">Proteomics identification</keyword>
<dbReference type="GO" id="GO:0003712">
    <property type="term" value="F:transcription coregulator activity"/>
    <property type="evidence" value="ECO:0007669"/>
    <property type="project" value="InterPro"/>
</dbReference>
<dbReference type="OrthoDB" id="337270at2759"/>
<dbReference type="PANTHER" id="PTHR13345">
    <property type="entry name" value="MEDIATOR OF RNA POLYMERASE II TRANSCRIPTION SUBUNIT 10"/>
    <property type="match status" value="1"/>
</dbReference>
<evidence type="ECO:0007829" key="17">
    <source>
        <dbReference type="PubMed" id="21183079"/>
    </source>
</evidence>
<dbReference type="AGR" id="MGI:106331"/>
<comment type="subunit">
    <text evidence="9 11">Component of the Mediator complex, which is composed of MED1, MED4, MED6, MED7, MED8, MED9, MED10, MED11, MED12, MED13, MED13L, MED14, MED15, MED16, MED17, MED18, MED19, MED20, MED21, MED22, MED23, MED24, MED25, MED26, MED27, MED29, MED30, MED31, CCNC, CDK8 and CDC2L6/CDK11. The MED12, MED13, CCNC and CDK8 subunits form a distinct module termed the CDK8 module. Mediator containing the CDK8 module is less active than Mediator lacking this module in supporting transcriptional activation. Individual preparations of the Mediator complex lacking one or more distinct subunits have been variously termed ARC, CRSP, DRIP, PC2, SMCC and TRAP.</text>
</comment>
<evidence type="ECO:0000256" key="6">
    <source>
        <dbReference type="ARBA" id="ARBA00023163"/>
    </source>
</evidence>
<reference evidence="12 14" key="1">
    <citation type="journal article" date="2009" name="PLoS Biol.">
        <title>Lineage-specific biology revealed by a finished genome assembly of the mouse.</title>
        <authorList>
            <consortium name="Mouse Genome Sequencing Consortium"/>
            <person name="Church D.M."/>
            <person name="Goodstadt L."/>
            <person name="Hillier L.W."/>
            <person name="Zody M.C."/>
            <person name="Goldstein S."/>
            <person name="She X."/>
            <person name="Bult C.J."/>
            <person name="Agarwala R."/>
            <person name="Cherry J.L."/>
            <person name="DiCuccio M."/>
            <person name="Hlavina W."/>
            <person name="Kapustin Y."/>
            <person name="Meric P."/>
            <person name="Maglott D."/>
            <person name="Birtle Z."/>
            <person name="Marques A.C."/>
            <person name="Graves T."/>
            <person name="Zhou S."/>
            <person name="Teague B."/>
            <person name="Potamousis K."/>
            <person name="Churas C."/>
            <person name="Place M."/>
            <person name="Herschleb J."/>
            <person name="Runnheim R."/>
            <person name="Forrest D."/>
            <person name="Amos-Landgraf J."/>
            <person name="Schwartz D.C."/>
            <person name="Cheng Z."/>
            <person name="Lindblad-Toh K."/>
            <person name="Eichler E.E."/>
            <person name="Ponting C.P."/>
        </authorList>
    </citation>
    <scope>NUCLEOTIDE SEQUENCE [LARGE SCALE GENOMIC DNA]</scope>
    <source>
        <strain evidence="12 14">C57BL/6J</strain>
    </source>
</reference>
<dbReference type="Proteomes" id="UP000000589">
    <property type="component" value="Chromosome 13"/>
</dbReference>
<dbReference type="PANTHER" id="PTHR13345:SF13">
    <property type="entry name" value="MEDIATOR OF RNA POLYMERASE II TRANSCRIPTION SUBUNIT 10"/>
    <property type="match status" value="1"/>
</dbReference>
<organism evidence="12 14">
    <name type="scientific">Mus musculus</name>
    <name type="common">Mouse</name>
    <dbReference type="NCBI Taxonomy" id="10090"/>
    <lineage>
        <taxon>Eukaryota</taxon>
        <taxon>Metazoa</taxon>
        <taxon>Chordata</taxon>
        <taxon>Craniata</taxon>
        <taxon>Vertebrata</taxon>
        <taxon>Euteleostomi</taxon>
        <taxon>Mammalia</taxon>
        <taxon>Eutheria</taxon>
        <taxon>Euarchontoglires</taxon>
        <taxon>Glires</taxon>
        <taxon>Rodentia</taxon>
        <taxon>Myomorpha</taxon>
        <taxon>Muroidea</taxon>
        <taxon>Muridae</taxon>
        <taxon>Murinae</taxon>
        <taxon>Mus</taxon>
        <taxon>Mus</taxon>
    </lineage>
</organism>
<dbReference type="VEuPathDB" id="HostDB:ENSMUSG00000021598"/>
<proteinExistence type="evidence at protein level"/>
<evidence type="ECO:0000256" key="8">
    <source>
        <dbReference type="ARBA" id="ARBA00025687"/>
    </source>
</evidence>
<evidence type="ECO:0007829" key="16">
    <source>
        <dbReference type="ProteomicsDB" id="A0A1Y7VMY2"/>
    </source>
</evidence>
<gene>
    <name evidence="12 13" type="primary">Med10</name>
    <name evidence="11" type="synonym">MED10</name>
</gene>
<reference evidence="12" key="4">
    <citation type="submission" date="2025-08" db="UniProtKB">
        <authorList>
            <consortium name="Ensembl"/>
        </authorList>
    </citation>
    <scope>IDENTIFICATION</scope>
    <source>
        <strain evidence="12">C57BL/6J</strain>
    </source>
</reference>
<evidence type="ECO:0000313" key="12">
    <source>
        <dbReference type="Ensembl" id="ENSMUSP00000152144.2"/>
    </source>
</evidence>
<dbReference type="Pfam" id="PF09748">
    <property type="entry name" value="Med10"/>
    <property type="match status" value="1"/>
</dbReference>
<reference evidence="17" key="2">
    <citation type="journal article" date="2010" name="Cell">
        <title>A tissue-specific atlas of mouse protein phosphorylation and expression.</title>
        <authorList>
            <person name="Huttlin E.L."/>
            <person name="Jedrychowski M.P."/>
            <person name="Elias J.E."/>
            <person name="Goswami T."/>
            <person name="Rad R."/>
            <person name="Beausoleil S.A."/>
            <person name="Villen J."/>
            <person name="Haas W."/>
            <person name="Sowa M.E."/>
            <person name="Gygi S.P."/>
        </authorList>
    </citation>
    <scope>IDENTIFICATION BY MASS SPECTROMETRY [LARGE SCALE ANALYSIS]</scope>
</reference>
<keyword evidence="7 11" id="KW-0539">Nucleus</keyword>
<dbReference type="GO" id="GO:0006357">
    <property type="term" value="P:regulation of transcription by RNA polymerase II"/>
    <property type="evidence" value="ECO:0007669"/>
    <property type="project" value="InterPro"/>
</dbReference>
<dbReference type="MGI" id="MGI:106331">
    <property type="gene designation" value="Med10"/>
</dbReference>
<evidence type="ECO:0000256" key="10">
    <source>
        <dbReference type="ARBA" id="ARBA00032004"/>
    </source>
</evidence>
<evidence type="ECO:0000256" key="9">
    <source>
        <dbReference type="ARBA" id="ARBA00025961"/>
    </source>
</evidence>
<evidence type="ECO:0000313" key="13">
    <source>
        <dbReference type="MGI" id="MGI:106331"/>
    </source>
</evidence>
<comment type="subcellular location">
    <subcellularLocation>
        <location evidence="1 11">Nucleus</location>
    </subcellularLocation>
</comment>
<dbReference type="InterPro" id="IPR019145">
    <property type="entry name" value="Mediator_Med10"/>
</dbReference>
<dbReference type="ProteomicsDB" id="310345"/>
<evidence type="ECO:0000256" key="3">
    <source>
        <dbReference type="ARBA" id="ARBA00019617"/>
    </source>
</evidence>
<comment type="function">
    <text evidence="8 11">Component of the Mediator complex, a coactivator involved in the regulated transcription of nearly all RNA polymerase II-dependent genes. Mediator functions as a bridge to convey information from gene-specific regulatory proteins to the basal RNA polymerase II transcription machinery. Mediator is recruited to promoters by direct interactions with regulatory proteins and serves as a scaffold for the assembly of a functional preinitiation complex with RNA polymerase II and the general transcription factors.</text>
</comment>
<dbReference type="Ensembl" id="ENSMUST00000221893.2">
    <property type="protein sequence ID" value="ENSMUSP00000152144.2"/>
    <property type="gene ID" value="ENSMUSG00000021598.10"/>
</dbReference>
<evidence type="ECO:0000256" key="11">
    <source>
        <dbReference type="RuleBase" id="RU364146"/>
    </source>
</evidence>
<reference evidence="12" key="5">
    <citation type="submission" date="2025-09" db="UniProtKB">
        <authorList>
            <consortium name="Ensembl"/>
        </authorList>
    </citation>
    <scope>IDENTIFICATION</scope>
    <source>
        <strain evidence="12">C57BL/6J</strain>
    </source>
</reference>
<comment type="similarity">
    <text evidence="2 11">Belongs to the Mediator complex subunit 10 family.</text>
</comment>
<dbReference type="GO" id="GO:0016592">
    <property type="term" value="C:mediator complex"/>
    <property type="evidence" value="ECO:0007669"/>
    <property type="project" value="InterPro"/>
</dbReference>
<evidence type="ECO:0000313" key="14">
    <source>
        <dbReference type="Proteomes" id="UP000000589"/>
    </source>
</evidence>
<evidence type="ECO:0000256" key="7">
    <source>
        <dbReference type="ARBA" id="ARBA00023242"/>
    </source>
</evidence>
<keyword evidence="4 11" id="KW-0805">Transcription regulation</keyword>
<name>A0A1Y7VMY2_MOUSE</name>
<dbReference type="ExpressionAtlas" id="A0A1Y7VMY2">
    <property type="expression patterns" value="baseline and differential"/>
</dbReference>
<keyword evidence="14" id="KW-1185">Reference proteome</keyword>
<accession>A0A1Y7VMY2</accession>
<keyword evidence="6 11" id="KW-0804">Transcription</keyword>
<sequence length="154" mass="17518">MAEKFDHLEEHLEKFVENIRQLGIIVSDFQPSSQAGLSQKLNFIVTGLQDIDKCRQQLHDITVPLEVFEYIDQGRNPQLYTKECLERALAKNEQVKGKIDTMKVRQTGSDVCTRTRELLASLRTGLAPTLWTAEYCYTVGFLACIIVTLNVTEP</sequence>
<dbReference type="SMR" id="A0A1Y7VMY2"/>